<dbReference type="STRING" id="888060.HMPREF9081_0597"/>
<protein>
    <submittedName>
        <fullName evidence="4">Tellurium resistance protein TerA</fullName>
    </submittedName>
</protein>
<dbReference type="Pfam" id="PF02342">
    <property type="entry name" value="TerD"/>
    <property type="match status" value="1"/>
</dbReference>
<dbReference type="eggNOG" id="COG4110">
    <property type="taxonomic scope" value="Bacteria"/>
</dbReference>
<dbReference type="Proteomes" id="UP000004067">
    <property type="component" value="Unassembled WGS sequence"/>
</dbReference>
<dbReference type="PANTHER" id="PTHR32097:SF4">
    <property type="entry name" value="GENERAL STRESS PROTEIN 16U"/>
    <property type="match status" value="1"/>
</dbReference>
<dbReference type="CDD" id="cd06974">
    <property type="entry name" value="TerD_like"/>
    <property type="match status" value="2"/>
</dbReference>
<dbReference type="PANTHER" id="PTHR32097">
    <property type="entry name" value="CAMP-BINDING PROTEIN 1-RELATED"/>
    <property type="match status" value="1"/>
</dbReference>
<proteinExistence type="inferred from homology"/>
<organism evidence="4 5">
    <name type="scientific">Centipeda periodontii DSM 2778</name>
    <dbReference type="NCBI Taxonomy" id="888060"/>
    <lineage>
        <taxon>Bacteria</taxon>
        <taxon>Bacillati</taxon>
        <taxon>Bacillota</taxon>
        <taxon>Negativicutes</taxon>
        <taxon>Selenomonadales</taxon>
        <taxon>Selenomonadaceae</taxon>
        <taxon>Centipeda</taxon>
    </lineage>
</organism>
<dbReference type="PIRSF" id="PIRSF037118">
    <property type="entry name" value="Tellurite_resistance_TerA"/>
    <property type="match status" value="1"/>
</dbReference>
<dbReference type="InterPro" id="IPR017115">
    <property type="entry name" value="Tellurite_resistance_TerA"/>
</dbReference>
<accession>F5RK12</accession>
<gene>
    <name evidence="4" type="primary">terA</name>
    <name evidence="4" type="ORF">HMPREF9081_0597</name>
</gene>
<comment type="similarity">
    <text evidence="1">Belongs to the CAPAB/TerDEXZ family.</text>
</comment>
<name>F5RK12_9FIRM</name>
<sequence>MEWRICMERIHKGQKTDLTKKWPNLRRVRVGMGWQTGAAPEVDTAVFLLGADGRAAGDEDFVFYGNPRHRTGAVEHRDGTAGGDRQEVEVDLAALPAEIQKLAFTATIYEAEQRRQNFGQVAGAYIRLVDAESGTELLRYELGSDFSVETAIVVGEIYRYKGDWKFNAVGAGFRGGLAALCGNFGIEVSAGEGAAAPPHPAPPRPAPVPTPAPPPPPPAPPKKVELRKGQKVSLTKGSGGLGEISINLNWNQHPRKKSGGFLSSLFGSDGIDLDLGCLYELQDGDSGCVQALGNAFGSLSHRPWIALDGDDRTGASAGGETLRVNGQMVSKIRRILVYTFIYEGVANWQEADGVVTVRCPGSPDIIVRMDEYGSAQGMCAIAMFESHGGTLSVEKLVRFFPGHEHLDRAYNWGLRWTAGSKD</sequence>
<evidence type="ECO:0000256" key="2">
    <source>
        <dbReference type="SAM" id="MobiDB-lite"/>
    </source>
</evidence>
<dbReference type="EMBL" id="AFHQ01000023">
    <property type="protein sequence ID" value="EGK61194.1"/>
    <property type="molecule type" value="Genomic_DNA"/>
</dbReference>
<dbReference type="eggNOG" id="COG2310">
    <property type="taxonomic scope" value="Bacteria"/>
</dbReference>
<dbReference type="AlphaFoldDB" id="F5RK12"/>
<comment type="caution">
    <text evidence="4">The sequence shown here is derived from an EMBL/GenBank/DDBJ whole genome shotgun (WGS) entry which is preliminary data.</text>
</comment>
<evidence type="ECO:0000259" key="3">
    <source>
        <dbReference type="Pfam" id="PF02342"/>
    </source>
</evidence>
<dbReference type="HOGENOM" id="CLU_047549_0_0_9"/>
<feature type="domain" description="TerD" evidence="3">
    <location>
        <begin position="10"/>
        <end position="184"/>
    </location>
</feature>
<evidence type="ECO:0000256" key="1">
    <source>
        <dbReference type="ARBA" id="ARBA00008775"/>
    </source>
</evidence>
<evidence type="ECO:0000313" key="5">
    <source>
        <dbReference type="Proteomes" id="UP000004067"/>
    </source>
</evidence>
<keyword evidence="5" id="KW-1185">Reference proteome</keyword>
<dbReference type="InterPro" id="IPR051324">
    <property type="entry name" value="Stress/Tellurium_Resist"/>
</dbReference>
<dbReference type="Gene3D" id="2.60.60.30">
    <property type="entry name" value="sav2460 like domains"/>
    <property type="match status" value="2"/>
</dbReference>
<dbReference type="InterPro" id="IPR003325">
    <property type="entry name" value="TerD"/>
</dbReference>
<reference evidence="4 5" key="1">
    <citation type="submission" date="2011-04" db="EMBL/GenBank/DDBJ databases">
        <authorList>
            <person name="Muzny D."/>
            <person name="Qin X."/>
            <person name="Deng J."/>
            <person name="Jiang H."/>
            <person name="Liu Y."/>
            <person name="Qu J."/>
            <person name="Song X.-Z."/>
            <person name="Zhang L."/>
            <person name="Thornton R."/>
            <person name="Coyle M."/>
            <person name="Francisco L."/>
            <person name="Jackson L."/>
            <person name="Javaid M."/>
            <person name="Korchina V."/>
            <person name="Kovar C."/>
            <person name="Mata R."/>
            <person name="Mathew T."/>
            <person name="Ngo R."/>
            <person name="Nguyen L."/>
            <person name="Nguyen N."/>
            <person name="Okwuonu G."/>
            <person name="Ongeri F."/>
            <person name="Pham C."/>
            <person name="Simmons D."/>
            <person name="Wilczek-Boney K."/>
            <person name="Hale W."/>
            <person name="Jakkamsetti A."/>
            <person name="Pham P."/>
            <person name="Ruth R."/>
            <person name="San Lucas F."/>
            <person name="Warren J."/>
            <person name="Zhang J."/>
            <person name="Zhao Z."/>
            <person name="Zhou C."/>
            <person name="Zhu D."/>
            <person name="Lee S."/>
            <person name="Bess C."/>
            <person name="Blankenburg K."/>
            <person name="Forbes L."/>
            <person name="Fu Q."/>
            <person name="Gubbala S."/>
            <person name="Hirani K."/>
            <person name="Jayaseelan J.C."/>
            <person name="Lara F."/>
            <person name="Munidasa M."/>
            <person name="Palculict T."/>
            <person name="Patil S."/>
            <person name="Pu L.-L."/>
            <person name="Saada N."/>
            <person name="Tang L."/>
            <person name="Weissenberger G."/>
            <person name="Zhu Y."/>
            <person name="Hemphill L."/>
            <person name="Shang Y."/>
            <person name="Youmans B."/>
            <person name="Ayvaz T."/>
            <person name="Ross M."/>
            <person name="Santibanez J."/>
            <person name="Aqrawi P."/>
            <person name="Gross S."/>
            <person name="Joshi V."/>
            <person name="Fowler G."/>
            <person name="Nazareth L."/>
            <person name="Reid J."/>
            <person name="Worley K."/>
            <person name="Petrosino J."/>
            <person name="Highlander S."/>
            <person name="Gibbs R."/>
        </authorList>
    </citation>
    <scope>NUCLEOTIDE SEQUENCE [LARGE SCALE GENOMIC DNA]</scope>
    <source>
        <strain evidence="4 5">DSM 2778</strain>
    </source>
</reference>
<feature type="region of interest" description="Disordered" evidence="2">
    <location>
        <begin position="193"/>
        <end position="237"/>
    </location>
</feature>
<feature type="compositionally biased region" description="Pro residues" evidence="2">
    <location>
        <begin position="197"/>
        <end position="221"/>
    </location>
</feature>
<evidence type="ECO:0000313" key="4">
    <source>
        <dbReference type="EMBL" id="EGK61194.1"/>
    </source>
</evidence>